<dbReference type="Proteomes" id="UP000305654">
    <property type="component" value="Unassembled WGS sequence"/>
</dbReference>
<dbReference type="AlphaFoldDB" id="A0A5R9J3B1"/>
<sequence>MANNRSRLCVLSLLCLAACDPGVVMRGYVDVPEPGGGMQQVGLVCRELYSPRSETFSISGITLPFGAVIKAQVGGVSFADTTQAVSDRIEGMDLQQIAICEALILLPSQPDLEQTLKDYVGLDGYLAQEIATLNSSTSPSQYRGTIAILAATPATVAPSTLAVVRSAVARAGTLPPQQALPLRDFGRVPIDTFSEQPLLLAPSLRPPVPRAAPLRA</sequence>
<keyword evidence="2" id="KW-1185">Reference proteome</keyword>
<name>A0A5R9J3B1_9PROT</name>
<evidence type="ECO:0000313" key="1">
    <source>
        <dbReference type="EMBL" id="TLU72104.1"/>
    </source>
</evidence>
<evidence type="ECO:0000313" key="2">
    <source>
        <dbReference type="Proteomes" id="UP000305654"/>
    </source>
</evidence>
<organism evidence="1 2">
    <name type="scientific">Lichenicoccus roseus</name>
    <dbReference type="NCBI Taxonomy" id="2683649"/>
    <lineage>
        <taxon>Bacteria</taxon>
        <taxon>Pseudomonadati</taxon>
        <taxon>Pseudomonadota</taxon>
        <taxon>Alphaproteobacteria</taxon>
        <taxon>Acetobacterales</taxon>
        <taxon>Acetobacteraceae</taxon>
        <taxon>Lichenicoccus</taxon>
    </lineage>
</organism>
<accession>A0A5R9J3B1</accession>
<dbReference type="EMBL" id="VCDI01000004">
    <property type="protein sequence ID" value="TLU72104.1"/>
    <property type="molecule type" value="Genomic_DNA"/>
</dbReference>
<proteinExistence type="predicted"/>
<dbReference type="RefSeq" id="WP_138326510.1">
    <property type="nucleotide sequence ID" value="NZ_VCDI01000004.1"/>
</dbReference>
<protein>
    <submittedName>
        <fullName evidence="1">Uncharacterized protein</fullName>
    </submittedName>
</protein>
<comment type="caution">
    <text evidence="1">The sequence shown here is derived from an EMBL/GenBank/DDBJ whole genome shotgun (WGS) entry which is preliminary data.</text>
</comment>
<reference evidence="1 2" key="1">
    <citation type="submission" date="2019-05" db="EMBL/GenBank/DDBJ databases">
        <authorList>
            <person name="Pankratov T."/>
            <person name="Grouzdev D."/>
        </authorList>
    </citation>
    <scope>NUCLEOTIDE SEQUENCE [LARGE SCALE GENOMIC DNA]</scope>
    <source>
        <strain evidence="1 2">KEBCLARHB70R</strain>
    </source>
</reference>
<gene>
    <name evidence="1" type="ORF">FE263_13350</name>
</gene>